<keyword evidence="1" id="KW-1133">Transmembrane helix</keyword>
<name>A0A9K3NZ20_HELAN</name>
<dbReference type="Proteomes" id="UP000215914">
    <property type="component" value="Unassembled WGS sequence"/>
</dbReference>
<organism evidence="2 3">
    <name type="scientific">Helianthus annuus</name>
    <name type="common">Common sunflower</name>
    <dbReference type="NCBI Taxonomy" id="4232"/>
    <lineage>
        <taxon>Eukaryota</taxon>
        <taxon>Viridiplantae</taxon>
        <taxon>Streptophyta</taxon>
        <taxon>Embryophyta</taxon>
        <taxon>Tracheophyta</taxon>
        <taxon>Spermatophyta</taxon>
        <taxon>Magnoliopsida</taxon>
        <taxon>eudicotyledons</taxon>
        <taxon>Gunneridae</taxon>
        <taxon>Pentapetalae</taxon>
        <taxon>asterids</taxon>
        <taxon>campanulids</taxon>
        <taxon>Asterales</taxon>
        <taxon>Asteraceae</taxon>
        <taxon>Asteroideae</taxon>
        <taxon>Heliantheae alliance</taxon>
        <taxon>Heliantheae</taxon>
        <taxon>Helianthus</taxon>
    </lineage>
</organism>
<evidence type="ECO:0000256" key="1">
    <source>
        <dbReference type="SAM" id="Phobius"/>
    </source>
</evidence>
<evidence type="ECO:0000313" key="2">
    <source>
        <dbReference type="EMBL" id="KAF5817836.1"/>
    </source>
</evidence>
<comment type="caution">
    <text evidence="2">The sequence shown here is derived from an EMBL/GenBank/DDBJ whole genome shotgun (WGS) entry which is preliminary data.</text>
</comment>
<accession>A0A9K3NZ20</accession>
<dbReference type="AlphaFoldDB" id="A0A9K3NZ20"/>
<keyword evidence="1" id="KW-0472">Membrane</keyword>
<dbReference type="Gramene" id="mRNA:HanXRQr2_Chr02g0057651">
    <property type="protein sequence ID" value="mRNA:HanXRQr2_Chr02g0057651"/>
    <property type="gene ID" value="HanXRQr2_Chr02g0057651"/>
</dbReference>
<feature type="transmembrane region" description="Helical" evidence="1">
    <location>
        <begin position="12"/>
        <end position="30"/>
    </location>
</feature>
<reference evidence="2" key="2">
    <citation type="submission" date="2020-06" db="EMBL/GenBank/DDBJ databases">
        <title>Helianthus annuus Genome sequencing and assembly Release 2.</title>
        <authorList>
            <person name="Gouzy J."/>
            <person name="Langlade N."/>
            <person name="Munos S."/>
        </authorList>
    </citation>
    <scope>NUCLEOTIDE SEQUENCE</scope>
    <source>
        <tissue evidence="2">Leaves</tissue>
    </source>
</reference>
<reference evidence="2" key="1">
    <citation type="journal article" date="2017" name="Nature">
        <title>The sunflower genome provides insights into oil metabolism, flowering and Asterid evolution.</title>
        <authorList>
            <person name="Badouin H."/>
            <person name="Gouzy J."/>
            <person name="Grassa C.J."/>
            <person name="Murat F."/>
            <person name="Staton S.E."/>
            <person name="Cottret L."/>
            <person name="Lelandais-Briere C."/>
            <person name="Owens G.L."/>
            <person name="Carrere S."/>
            <person name="Mayjonade B."/>
            <person name="Legrand L."/>
            <person name="Gill N."/>
            <person name="Kane N.C."/>
            <person name="Bowers J.E."/>
            <person name="Hubner S."/>
            <person name="Bellec A."/>
            <person name="Berard A."/>
            <person name="Berges H."/>
            <person name="Blanchet N."/>
            <person name="Boniface M.C."/>
            <person name="Brunel D."/>
            <person name="Catrice O."/>
            <person name="Chaidir N."/>
            <person name="Claudel C."/>
            <person name="Donnadieu C."/>
            <person name="Faraut T."/>
            <person name="Fievet G."/>
            <person name="Helmstetter N."/>
            <person name="King M."/>
            <person name="Knapp S.J."/>
            <person name="Lai Z."/>
            <person name="Le Paslier M.C."/>
            <person name="Lippi Y."/>
            <person name="Lorenzon L."/>
            <person name="Mandel J.R."/>
            <person name="Marage G."/>
            <person name="Marchand G."/>
            <person name="Marquand E."/>
            <person name="Bret-Mestries E."/>
            <person name="Morien E."/>
            <person name="Nambeesan S."/>
            <person name="Nguyen T."/>
            <person name="Pegot-Espagnet P."/>
            <person name="Pouilly N."/>
            <person name="Raftis F."/>
            <person name="Sallet E."/>
            <person name="Schiex T."/>
            <person name="Thomas J."/>
            <person name="Vandecasteele C."/>
            <person name="Vares D."/>
            <person name="Vear F."/>
            <person name="Vautrin S."/>
            <person name="Crespi M."/>
            <person name="Mangin B."/>
            <person name="Burke J.M."/>
            <person name="Salse J."/>
            <person name="Munos S."/>
            <person name="Vincourt P."/>
            <person name="Rieseberg L.H."/>
            <person name="Langlade N.B."/>
        </authorList>
    </citation>
    <scope>NUCLEOTIDE SEQUENCE</scope>
    <source>
        <tissue evidence="2">Leaves</tissue>
    </source>
</reference>
<evidence type="ECO:0000313" key="3">
    <source>
        <dbReference type="Proteomes" id="UP000215914"/>
    </source>
</evidence>
<protein>
    <submittedName>
        <fullName evidence="2">Uncharacterized protein</fullName>
    </submittedName>
</protein>
<proteinExistence type="predicted"/>
<sequence>MRFSVNGSEQNLKFIGTTLIIYRVLSYISFRSILIMAKDN</sequence>
<keyword evidence="3" id="KW-1185">Reference proteome</keyword>
<dbReference type="EMBL" id="MNCJ02000317">
    <property type="protein sequence ID" value="KAF5817836.1"/>
    <property type="molecule type" value="Genomic_DNA"/>
</dbReference>
<keyword evidence="1" id="KW-0812">Transmembrane</keyword>
<gene>
    <name evidence="2" type="ORF">HanXRQr2_Chr02g0057651</name>
</gene>